<comment type="caution">
    <text evidence="4">The sequence shown here is derived from an EMBL/GenBank/DDBJ whole genome shotgun (WGS) entry which is preliminary data.</text>
</comment>
<protein>
    <recommendedName>
        <fullName evidence="6">Bleomycin hydrolase</fullName>
    </recommendedName>
</protein>
<dbReference type="Gene3D" id="3.90.70.10">
    <property type="entry name" value="Cysteine proteinases"/>
    <property type="match status" value="1"/>
</dbReference>
<keyword evidence="1" id="KW-0645">Protease</keyword>
<organism evidence="4 5">
    <name type="scientific">Lepraria finkii</name>
    <dbReference type="NCBI Taxonomy" id="1340010"/>
    <lineage>
        <taxon>Eukaryota</taxon>
        <taxon>Fungi</taxon>
        <taxon>Dikarya</taxon>
        <taxon>Ascomycota</taxon>
        <taxon>Pezizomycotina</taxon>
        <taxon>Lecanoromycetes</taxon>
        <taxon>OSLEUM clade</taxon>
        <taxon>Lecanoromycetidae</taxon>
        <taxon>Lecanorales</taxon>
        <taxon>Lecanorineae</taxon>
        <taxon>Stereocaulaceae</taxon>
        <taxon>Lepraria</taxon>
    </lineage>
</organism>
<keyword evidence="3" id="KW-0788">Thiol protease</keyword>
<dbReference type="PANTHER" id="PTHR10363">
    <property type="entry name" value="BLEOMYCIN HYDROLASE"/>
    <property type="match status" value="1"/>
</dbReference>
<dbReference type="SUPFAM" id="SSF54001">
    <property type="entry name" value="Cysteine proteinases"/>
    <property type="match status" value="1"/>
</dbReference>
<evidence type="ECO:0000256" key="2">
    <source>
        <dbReference type="ARBA" id="ARBA00022801"/>
    </source>
</evidence>
<gene>
    <name evidence="4" type="ORF">ABVK25_000956</name>
</gene>
<evidence type="ECO:0000313" key="5">
    <source>
        <dbReference type="Proteomes" id="UP001590951"/>
    </source>
</evidence>
<proteinExistence type="predicted"/>
<sequence>MKRYNLKEFQLSQAYLFYWDKLEKANYFLEQILDTTDEDLEGRLVQRLLKVPAQDGGQWDMVANLVEKYGLVPQPLYPDSFKAMDSAVMRTLITTKLHEDAFELRRLVSESSNPRSSLSSVKEKMVREIHLILTLVLGPPPNPNKNMIWEYYDNDDKFCSVSTSPLSLAGELSGKSSNQANTGFDYRELFSIVNDPRNSYGSHLSVNRLGNIIDMRPCRYVNVDIVTMKTACIGMLKSDLPVFFGCDSGKFIDKASGIYDTGLIDYELGFNVRLEMSKAQRLLTGESMMTHAMVFTAVHVIEGKPLRWRVENSGGEEKGPTGWFVLSDRWMDEFVYQAVVDP</sequence>
<evidence type="ECO:0000256" key="1">
    <source>
        <dbReference type="ARBA" id="ARBA00022670"/>
    </source>
</evidence>
<reference evidence="4 5" key="1">
    <citation type="submission" date="2024-09" db="EMBL/GenBank/DDBJ databases">
        <title>Rethinking Asexuality: The Enigmatic Case of Functional Sexual Genes in Lepraria (Stereocaulaceae).</title>
        <authorList>
            <person name="Doellman M."/>
            <person name="Sun Y."/>
            <person name="Barcenas-Pena A."/>
            <person name="Lumbsch H.T."/>
            <person name="Grewe F."/>
        </authorList>
    </citation>
    <scope>NUCLEOTIDE SEQUENCE [LARGE SCALE GENOMIC DNA]</scope>
    <source>
        <strain evidence="4 5">Grewe 0041</strain>
    </source>
</reference>
<dbReference type="Proteomes" id="UP001590951">
    <property type="component" value="Unassembled WGS sequence"/>
</dbReference>
<dbReference type="InterPro" id="IPR004134">
    <property type="entry name" value="Peptidase_C1B"/>
</dbReference>
<accession>A0ABR4BSN6</accession>
<dbReference type="InterPro" id="IPR038765">
    <property type="entry name" value="Papain-like_cys_pep_sf"/>
</dbReference>
<dbReference type="PANTHER" id="PTHR10363:SF2">
    <property type="entry name" value="BLEOMYCIN HYDROLASE"/>
    <property type="match status" value="1"/>
</dbReference>
<evidence type="ECO:0000313" key="4">
    <source>
        <dbReference type="EMBL" id="KAL2059663.1"/>
    </source>
</evidence>
<keyword evidence="2" id="KW-0378">Hydrolase</keyword>
<keyword evidence="5" id="KW-1185">Reference proteome</keyword>
<dbReference type="Pfam" id="PF03051">
    <property type="entry name" value="Peptidase_C1_2"/>
    <property type="match status" value="1"/>
</dbReference>
<evidence type="ECO:0000256" key="3">
    <source>
        <dbReference type="ARBA" id="ARBA00022807"/>
    </source>
</evidence>
<evidence type="ECO:0008006" key="6">
    <source>
        <dbReference type="Google" id="ProtNLM"/>
    </source>
</evidence>
<name>A0ABR4BSN6_9LECA</name>
<feature type="non-terminal residue" evidence="4">
    <location>
        <position position="342"/>
    </location>
</feature>
<dbReference type="EMBL" id="JBHFEH010000001">
    <property type="protein sequence ID" value="KAL2059663.1"/>
    <property type="molecule type" value="Genomic_DNA"/>
</dbReference>